<dbReference type="Proteomes" id="UP001059252">
    <property type="component" value="Chromosome"/>
</dbReference>
<keyword evidence="3" id="KW-1185">Reference proteome</keyword>
<sequence>MTKKSKFLFTVAGVSTIALGTGIIVTSIAISSYQNQIVNKEDPQTYKQTIEQLTPLTANAKEFIEKLELKDDKSLEIYFTGIPNNINYTLSYKTQAEPEYKTISFTSQSPAAKASIPNFDTTAITSIKLAQSSTADTIIFESLIGYQSATPIVEITPTGRTAAVKVTNLVAYAGVKEAKLQFTYKLASSVGSDFIIAPGGPFDISLDDPSFSIKVESLVPNSEYQWELVKSEEKTPVASGSFKTANANT</sequence>
<feature type="transmembrane region" description="Helical" evidence="1">
    <location>
        <begin position="7"/>
        <end position="30"/>
    </location>
</feature>
<reference evidence="2" key="1">
    <citation type="submission" date="2022-08" db="EMBL/GenBank/DDBJ databases">
        <title>Complete genome of Mycoplasma iguanae type strain 2327.</title>
        <authorList>
            <person name="Spergser J."/>
        </authorList>
    </citation>
    <scope>NUCLEOTIDE SEQUENCE</scope>
    <source>
        <strain evidence="2">2327</strain>
    </source>
</reference>
<evidence type="ECO:0000313" key="3">
    <source>
        <dbReference type="Proteomes" id="UP001059252"/>
    </source>
</evidence>
<evidence type="ECO:0000256" key="1">
    <source>
        <dbReference type="SAM" id="Phobius"/>
    </source>
</evidence>
<keyword evidence="1" id="KW-0472">Membrane</keyword>
<protein>
    <submittedName>
        <fullName evidence="2">Uncharacterized protein</fullName>
    </submittedName>
</protein>
<accession>A0ABY5R7Z3</accession>
<dbReference type="EMBL" id="CP102734">
    <property type="protein sequence ID" value="UVD81603.1"/>
    <property type="molecule type" value="Genomic_DNA"/>
</dbReference>
<evidence type="ECO:0000313" key="2">
    <source>
        <dbReference type="EMBL" id="UVD81603.1"/>
    </source>
</evidence>
<name>A0ABY5R7Z3_9MOLU</name>
<keyword evidence="1" id="KW-0812">Transmembrane</keyword>
<gene>
    <name evidence="2" type="ORF">NV226_02670</name>
</gene>
<organism evidence="2 3">
    <name type="scientific">Mycoplasma iguanae</name>
    <dbReference type="NCBI Taxonomy" id="292461"/>
    <lineage>
        <taxon>Bacteria</taxon>
        <taxon>Bacillati</taxon>
        <taxon>Mycoplasmatota</taxon>
        <taxon>Mollicutes</taxon>
        <taxon>Mycoplasmataceae</taxon>
        <taxon>Mycoplasma</taxon>
    </lineage>
</organism>
<keyword evidence="1" id="KW-1133">Transmembrane helix</keyword>
<proteinExistence type="predicted"/>
<dbReference type="RefSeq" id="WP_258210777.1">
    <property type="nucleotide sequence ID" value="NZ_CP102734.1"/>
</dbReference>